<evidence type="ECO:0000259" key="1">
    <source>
        <dbReference type="Pfam" id="PF22917"/>
    </source>
</evidence>
<dbReference type="PANTHER" id="PTHR32487">
    <property type="entry name" value="3-OXO-DELTA(4,5)-STEROID 5-BETA-REDUCTASE"/>
    <property type="match status" value="1"/>
</dbReference>
<dbReference type="SUPFAM" id="SSF51735">
    <property type="entry name" value="NAD(P)-binding Rossmann-fold domains"/>
    <property type="match status" value="1"/>
</dbReference>
<dbReference type="InterPro" id="IPR036291">
    <property type="entry name" value="NAD(P)-bd_dom_sf"/>
</dbReference>
<dbReference type="EMBL" id="KZ305062">
    <property type="protein sequence ID" value="PIA32210.1"/>
    <property type="molecule type" value="Genomic_DNA"/>
</dbReference>
<protein>
    <recommendedName>
        <fullName evidence="1">PRISE-like Rossmann-fold domain-containing protein</fullName>
    </recommendedName>
</protein>
<dbReference type="InterPro" id="IPR055222">
    <property type="entry name" value="PRISE-like_Rossmann-fold"/>
</dbReference>
<gene>
    <name evidence="2" type="ORF">AQUCO_04500065v1</name>
</gene>
<accession>A0A2G5CM00</accession>
<dbReference type="GO" id="GO:0016627">
    <property type="term" value="F:oxidoreductase activity, acting on the CH-CH group of donors"/>
    <property type="evidence" value="ECO:0007669"/>
    <property type="project" value="UniProtKB-ARBA"/>
</dbReference>
<sequence length="377" mass="42727">MAEEGISIKEASSNNVALILGATGLVGKQIAMSLIKTQQWKIYGVARNPDVLPIQDSNYHFILCNLLDYTQTMEKLTPLDDVTHIFWVTWASEFPLDSEQCCDQNKAMMSNALYAILPRAKNLRHVSLQTGTKHYVSLRGQLNDSCICCYNEETPRVAGGHNFYYTLEDLLKERLLGKVAWSVHRPGLILGNSQRTIFNVMGCLGVYGSICKYLKLPFVFGGIKECWEGIYLDGSDARLVAEQHIWASINSVASSTEGPAFNAINGTKFTWKEIWPALASKFEVDIPDNMFSSTFSFSKFMADKRDVWEEIVTKKGLIRTKVEDLANWEFLDTLFRCPVKMLANRDKANRLGFTTTYEALDSILYWTDCMKEERLIP</sequence>
<dbReference type="Gene3D" id="3.40.50.720">
    <property type="entry name" value="NAD(P)-binding Rossmann-like Domain"/>
    <property type="match status" value="1"/>
</dbReference>
<keyword evidence="3" id="KW-1185">Reference proteome</keyword>
<dbReference type="Pfam" id="PF22917">
    <property type="entry name" value="PRISE"/>
    <property type="match status" value="1"/>
</dbReference>
<dbReference type="Proteomes" id="UP000230069">
    <property type="component" value="Unassembled WGS sequence"/>
</dbReference>
<proteinExistence type="predicted"/>
<dbReference type="InParanoid" id="A0A2G5CM00"/>
<feature type="domain" description="PRISE-like Rossmann-fold" evidence="1">
    <location>
        <begin position="71"/>
        <end position="323"/>
    </location>
</feature>
<name>A0A2G5CM00_AQUCA</name>
<evidence type="ECO:0000313" key="3">
    <source>
        <dbReference type="Proteomes" id="UP000230069"/>
    </source>
</evidence>
<organism evidence="2 3">
    <name type="scientific">Aquilegia coerulea</name>
    <name type="common">Rocky mountain columbine</name>
    <dbReference type="NCBI Taxonomy" id="218851"/>
    <lineage>
        <taxon>Eukaryota</taxon>
        <taxon>Viridiplantae</taxon>
        <taxon>Streptophyta</taxon>
        <taxon>Embryophyta</taxon>
        <taxon>Tracheophyta</taxon>
        <taxon>Spermatophyta</taxon>
        <taxon>Magnoliopsida</taxon>
        <taxon>Ranunculales</taxon>
        <taxon>Ranunculaceae</taxon>
        <taxon>Thalictroideae</taxon>
        <taxon>Aquilegia</taxon>
    </lineage>
</organism>
<dbReference type="OrthoDB" id="1731983at2759"/>
<dbReference type="PANTHER" id="PTHR32487:SF12">
    <property type="entry name" value="3-OXO-DELTA(4,5)-STEROID 5-BETA-REDUCTASE"/>
    <property type="match status" value="1"/>
</dbReference>
<dbReference type="STRING" id="218851.A0A2G5CM00"/>
<evidence type="ECO:0000313" key="2">
    <source>
        <dbReference type="EMBL" id="PIA32210.1"/>
    </source>
</evidence>
<dbReference type="CDD" id="cd08948">
    <property type="entry name" value="5beta-POR_like_SDR_a"/>
    <property type="match status" value="1"/>
</dbReference>
<dbReference type="AlphaFoldDB" id="A0A2G5CM00"/>
<reference evidence="2 3" key="1">
    <citation type="submission" date="2017-09" db="EMBL/GenBank/DDBJ databases">
        <title>WGS assembly of Aquilegia coerulea Goldsmith.</title>
        <authorList>
            <person name="Hodges S."/>
            <person name="Kramer E."/>
            <person name="Nordborg M."/>
            <person name="Tomkins J."/>
            <person name="Borevitz J."/>
            <person name="Derieg N."/>
            <person name="Yan J."/>
            <person name="Mihaltcheva S."/>
            <person name="Hayes R.D."/>
            <person name="Rokhsar D."/>
        </authorList>
    </citation>
    <scope>NUCLEOTIDE SEQUENCE [LARGE SCALE GENOMIC DNA]</scope>
    <source>
        <strain evidence="3">cv. Goldsmith</strain>
    </source>
</reference>